<name>A0A543HHN7_9MICO</name>
<protein>
    <submittedName>
        <fullName evidence="2">Uncharacterized protein</fullName>
    </submittedName>
</protein>
<dbReference type="Proteomes" id="UP000316747">
    <property type="component" value="Unassembled WGS sequence"/>
</dbReference>
<sequence>MTRMSNIPDESADDPRQPAPWELSCDTALDAPVDPDGSGNETESTPREPGPSDPAFHWHSAVRARGWAQPTLDGSNGGQDPAAWLWRHQRLHETPGRSAATQEGRDRPRR</sequence>
<dbReference type="EMBL" id="VFPM01000003">
    <property type="protein sequence ID" value="TQM57845.1"/>
    <property type="molecule type" value="Genomic_DNA"/>
</dbReference>
<reference evidence="2 3" key="1">
    <citation type="submission" date="2019-06" db="EMBL/GenBank/DDBJ databases">
        <title>Genome sequencing of plant associated microbes to promote plant fitness in Sorghum bicolor and Oryza sativa.</title>
        <authorList>
            <person name="Coleman-Derr D."/>
        </authorList>
    </citation>
    <scope>NUCLEOTIDE SEQUENCE [LARGE SCALE GENOMIC DNA]</scope>
    <source>
        <strain evidence="2 3">KV-663</strain>
    </source>
</reference>
<dbReference type="AlphaFoldDB" id="A0A543HHN7"/>
<evidence type="ECO:0000256" key="1">
    <source>
        <dbReference type="SAM" id="MobiDB-lite"/>
    </source>
</evidence>
<evidence type="ECO:0000313" key="3">
    <source>
        <dbReference type="Proteomes" id="UP000316747"/>
    </source>
</evidence>
<accession>A0A543HHN7</accession>
<evidence type="ECO:0000313" key="2">
    <source>
        <dbReference type="EMBL" id="TQM57845.1"/>
    </source>
</evidence>
<proteinExistence type="predicted"/>
<organism evidence="2 3">
    <name type="scientific">Humibacillus xanthopallidus</name>
    <dbReference type="NCBI Taxonomy" id="412689"/>
    <lineage>
        <taxon>Bacteria</taxon>
        <taxon>Bacillati</taxon>
        <taxon>Actinomycetota</taxon>
        <taxon>Actinomycetes</taxon>
        <taxon>Micrococcales</taxon>
        <taxon>Intrasporangiaceae</taxon>
        <taxon>Humibacillus</taxon>
    </lineage>
</organism>
<gene>
    <name evidence="2" type="ORF">FBY41_3181</name>
</gene>
<comment type="caution">
    <text evidence="2">The sequence shown here is derived from an EMBL/GenBank/DDBJ whole genome shotgun (WGS) entry which is preliminary data.</text>
</comment>
<feature type="region of interest" description="Disordered" evidence="1">
    <location>
        <begin position="1"/>
        <end position="110"/>
    </location>
</feature>
<keyword evidence="3" id="KW-1185">Reference proteome</keyword>